<keyword evidence="2" id="KW-1185">Reference proteome</keyword>
<dbReference type="EMBL" id="FQVI01000005">
    <property type="protein sequence ID" value="SHE73464.1"/>
    <property type="molecule type" value="Genomic_DNA"/>
</dbReference>
<name>A0A1M4VWQ3_9CLOT</name>
<protein>
    <submittedName>
        <fullName evidence="1">Uncharacterized protein</fullName>
    </submittedName>
</protein>
<dbReference type="Proteomes" id="UP000184245">
    <property type="component" value="Unassembled WGS sequence"/>
</dbReference>
<dbReference type="STRING" id="1122155.SAMN02745158_01372"/>
<dbReference type="OrthoDB" id="2084949at2"/>
<gene>
    <name evidence="1" type="ORF">SAMN02745158_01372</name>
</gene>
<evidence type="ECO:0000313" key="1">
    <source>
        <dbReference type="EMBL" id="SHE73464.1"/>
    </source>
</evidence>
<accession>A0A1M4VWQ3</accession>
<reference evidence="1 2" key="1">
    <citation type="submission" date="2016-11" db="EMBL/GenBank/DDBJ databases">
        <authorList>
            <person name="Jaros S."/>
            <person name="Januszkiewicz K."/>
            <person name="Wedrychowicz H."/>
        </authorList>
    </citation>
    <scope>NUCLEOTIDE SEQUENCE [LARGE SCALE GENOMIC DNA]</scope>
    <source>
        <strain evidence="1 2">DSM 17459</strain>
    </source>
</reference>
<evidence type="ECO:0000313" key="2">
    <source>
        <dbReference type="Proteomes" id="UP000184245"/>
    </source>
</evidence>
<organism evidence="1 2">
    <name type="scientific">Lactonifactor longoviformis DSM 17459</name>
    <dbReference type="NCBI Taxonomy" id="1122155"/>
    <lineage>
        <taxon>Bacteria</taxon>
        <taxon>Bacillati</taxon>
        <taxon>Bacillota</taxon>
        <taxon>Clostridia</taxon>
        <taxon>Eubacteriales</taxon>
        <taxon>Clostridiaceae</taxon>
        <taxon>Lactonifactor</taxon>
    </lineage>
</organism>
<dbReference type="AlphaFoldDB" id="A0A1M4VWQ3"/>
<sequence>MNPRIIMIYQEEYIRREKKEADMLDYAAWLNGLYIVNAIQAALFPKKAKYARHAFSLKEEGETMSPEDKFKEWIAAFNKKFDKA</sequence>
<proteinExistence type="predicted"/>